<keyword evidence="1" id="KW-0732">Signal</keyword>
<feature type="chain" id="PRO_5041651505" evidence="1">
    <location>
        <begin position="23"/>
        <end position="244"/>
    </location>
</feature>
<dbReference type="EMBL" id="QSCI01000029">
    <property type="protein sequence ID" value="RGX95086.1"/>
    <property type="molecule type" value="Genomic_DNA"/>
</dbReference>
<proteinExistence type="predicted"/>
<evidence type="ECO:0000313" key="2">
    <source>
        <dbReference type="EMBL" id="RGX95086.1"/>
    </source>
</evidence>
<dbReference type="Gene3D" id="2.60.40.1120">
    <property type="entry name" value="Carboxypeptidase-like, regulatory domain"/>
    <property type="match status" value="1"/>
</dbReference>
<sequence>MKKTYFSTMGMALILGALPCWASSSPLEEVVQQRVLKATVTLKLDKVGVKVFFSEMKRQTGLDFVCSSELARHLSPITLHVSGADAAQVLDQVLGSRGCQWSRKGNIIMVTRKESKVQGYRLLKGYVKDEEGEAVIGAFVKVEGTDIQTVTDADGYYQIKVPASQSKVTYGYLGMDTASYMLASGSSNATHHVKMTSSNELKDVMVTGYQTISRERATGSYTIISKEDLEKRHSASLADAWMVW</sequence>
<dbReference type="InterPro" id="IPR008969">
    <property type="entry name" value="CarboxyPept-like_regulatory"/>
</dbReference>
<feature type="signal peptide" evidence="1">
    <location>
        <begin position="1"/>
        <end position="22"/>
    </location>
</feature>
<name>A0AA93BIZ9_9BACT</name>
<accession>A0AA93BIZ9</accession>
<reference evidence="2 3" key="1">
    <citation type="submission" date="2018-08" db="EMBL/GenBank/DDBJ databases">
        <title>A genome reference for cultivated species of the human gut microbiota.</title>
        <authorList>
            <person name="Zou Y."/>
            <person name="Xue W."/>
            <person name="Luo G."/>
        </authorList>
    </citation>
    <scope>NUCLEOTIDE SEQUENCE [LARGE SCALE GENOMIC DNA]</scope>
    <source>
        <strain evidence="2 3">OF03-3</strain>
    </source>
</reference>
<evidence type="ECO:0000313" key="3">
    <source>
        <dbReference type="Proteomes" id="UP000285604"/>
    </source>
</evidence>
<comment type="caution">
    <text evidence="2">The sequence shown here is derived from an EMBL/GenBank/DDBJ whole genome shotgun (WGS) entry which is preliminary data.</text>
</comment>
<dbReference type="Proteomes" id="UP000285604">
    <property type="component" value="Unassembled WGS sequence"/>
</dbReference>
<protein>
    <submittedName>
        <fullName evidence="2">Uncharacterized protein</fullName>
    </submittedName>
</protein>
<gene>
    <name evidence="2" type="ORF">DXA63_07925</name>
</gene>
<organism evidence="2 3">
    <name type="scientific">Segatella copri</name>
    <dbReference type="NCBI Taxonomy" id="165179"/>
    <lineage>
        <taxon>Bacteria</taxon>
        <taxon>Pseudomonadati</taxon>
        <taxon>Bacteroidota</taxon>
        <taxon>Bacteroidia</taxon>
        <taxon>Bacteroidales</taxon>
        <taxon>Prevotellaceae</taxon>
        <taxon>Segatella</taxon>
    </lineage>
</organism>
<dbReference type="AlphaFoldDB" id="A0AA93BIZ9"/>
<dbReference type="Pfam" id="PF13715">
    <property type="entry name" value="CarbopepD_reg_2"/>
    <property type="match status" value="1"/>
</dbReference>
<dbReference type="Gene3D" id="3.55.50.30">
    <property type="match status" value="1"/>
</dbReference>
<dbReference type="SUPFAM" id="SSF49464">
    <property type="entry name" value="Carboxypeptidase regulatory domain-like"/>
    <property type="match status" value="1"/>
</dbReference>
<evidence type="ECO:0000256" key="1">
    <source>
        <dbReference type="SAM" id="SignalP"/>
    </source>
</evidence>